<keyword evidence="1" id="KW-0732">Signal</keyword>
<dbReference type="AlphaFoldDB" id="A0A0C9SEW2"/>
<evidence type="ECO:0000256" key="1">
    <source>
        <dbReference type="SAM" id="SignalP"/>
    </source>
</evidence>
<organism evidence="2">
    <name type="scientific">Amblyomma americanum</name>
    <name type="common">Lone star tick</name>
    <dbReference type="NCBI Taxonomy" id="6943"/>
    <lineage>
        <taxon>Eukaryota</taxon>
        <taxon>Metazoa</taxon>
        <taxon>Ecdysozoa</taxon>
        <taxon>Arthropoda</taxon>
        <taxon>Chelicerata</taxon>
        <taxon>Arachnida</taxon>
        <taxon>Acari</taxon>
        <taxon>Parasitiformes</taxon>
        <taxon>Ixodida</taxon>
        <taxon>Ixodoidea</taxon>
        <taxon>Ixodidae</taxon>
        <taxon>Amblyomminae</taxon>
        <taxon>Amblyomma</taxon>
    </lineage>
</organism>
<dbReference type="EMBL" id="GBZX01000737">
    <property type="protein sequence ID" value="JAG92003.1"/>
    <property type="molecule type" value="mRNA"/>
</dbReference>
<reference evidence="2" key="1">
    <citation type="journal article" date="2015" name="PLoS ONE">
        <title>An Insight into the Sialome of the Lone Star Tick, Amblyomma americanum, with a Glimpse on Its Time Dependent Gene Expression.</title>
        <authorList>
            <person name="Karim S."/>
            <person name="Ribeiro J.M."/>
        </authorList>
    </citation>
    <scope>NUCLEOTIDE SEQUENCE</scope>
    <source>
        <tissue evidence="2">Salivary gland</tissue>
    </source>
</reference>
<evidence type="ECO:0000313" key="2">
    <source>
        <dbReference type="EMBL" id="JAG92003.1"/>
    </source>
</evidence>
<protein>
    <submittedName>
        <fullName evidence="2">Putative lipocalin-2 1</fullName>
    </submittedName>
</protein>
<proteinExistence type="evidence at transcript level"/>
<feature type="signal peptide" evidence="1">
    <location>
        <begin position="1"/>
        <end position="20"/>
    </location>
</feature>
<sequence>MLGFFRPLSYISFFLLFVQCRPEETRIDTDVNYEKHQDIYRAFNITGFYWLYGFNFESEHTVGKSCVYFTVEHLYADRMYYASNFKKDGEWGKIEYNGTFYSTPVTENTKQKKSHCLQQSKSMD</sequence>
<accession>A0A0C9SEW2</accession>
<feature type="chain" id="PRO_5002219870" evidence="1">
    <location>
        <begin position="21"/>
        <end position="124"/>
    </location>
</feature>
<name>A0A0C9SEW2_AMBAM</name>